<name>A0A0M0LQ98_9EUKA</name>
<dbReference type="Gene3D" id="1.10.890.20">
    <property type="match status" value="1"/>
</dbReference>
<dbReference type="InterPro" id="IPR016088">
    <property type="entry name" value="Chalcone_isomerase_3-sand"/>
</dbReference>
<evidence type="ECO:0000313" key="3">
    <source>
        <dbReference type="Proteomes" id="UP000037460"/>
    </source>
</evidence>
<dbReference type="PANTHER" id="PTHR47698:SF2">
    <property type="entry name" value="FATTY-ACID-BINDING PROTEIN 3, CHLOROPLASTIC"/>
    <property type="match status" value="1"/>
</dbReference>
<evidence type="ECO:0000313" key="2">
    <source>
        <dbReference type="EMBL" id="KOO53171.1"/>
    </source>
</evidence>
<dbReference type="EMBL" id="JWZX01000350">
    <property type="protein sequence ID" value="KOO53171.1"/>
    <property type="molecule type" value="Genomic_DNA"/>
</dbReference>
<reference evidence="3" key="1">
    <citation type="journal article" date="2015" name="PLoS Genet.">
        <title>Genome Sequence and Transcriptome Analyses of Chrysochromulina tobin: Metabolic Tools for Enhanced Algal Fitness in the Prominent Order Prymnesiales (Haptophyceae).</title>
        <authorList>
            <person name="Hovde B.T."/>
            <person name="Deodato C.R."/>
            <person name="Hunsperger H.M."/>
            <person name="Ryken S.A."/>
            <person name="Yost W."/>
            <person name="Jha R.K."/>
            <person name="Patterson J."/>
            <person name="Monnat R.J. Jr."/>
            <person name="Barlow S.B."/>
            <person name="Starkenburg S.R."/>
            <person name="Cattolico R.A."/>
        </authorList>
    </citation>
    <scope>NUCLEOTIDE SEQUENCE</scope>
    <source>
        <strain evidence="3">CCMP291</strain>
    </source>
</reference>
<dbReference type="GO" id="GO:0016872">
    <property type="term" value="F:intramolecular lyase activity"/>
    <property type="evidence" value="ECO:0007669"/>
    <property type="project" value="InterPro"/>
</dbReference>
<dbReference type="Proteomes" id="UP000037460">
    <property type="component" value="Unassembled WGS sequence"/>
</dbReference>
<dbReference type="AlphaFoldDB" id="A0A0M0LQ98"/>
<organism evidence="2 3">
    <name type="scientific">Chrysochromulina tobinii</name>
    <dbReference type="NCBI Taxonomy" id="1460289"/>
    <lineage>
        <taxon>Eukaryota</taxon>
        <taxon>Haptista</taxon>
        <taxon>Haptophyta</taxon>
        <taxon>Prymnesiophyceae</taxon>
        <taxon>Prymnesiales</taxon>
        <taxon>Chrysochromulinaceae</taxon>
        <taxon>Chrysochromulina</taxon>
    </lineage>
</organism>
<dbReference type="Pfam" id="PF16036">
    <property type="entry name" value="Chalcone_3"/>
    <property type="match status" value="1"/>
</dbReference>
<dbReference type="InterPro" id="IPR036298">
    <property type="entry name" value="Chalcone_isomerase_sf"/>
</dbReference>
<protein>
    <submittedName>
        <fullName evidence="2">Chalcone isomerase</fullName>
    </submittedName>
</protein>
<dbReference type="InterPro" id="IPR016089">
    <property type="entry name" value="Chalcone_isomerase_bundle_sf"/>
</dbReference>
<dbReference type="InterPro" id="IPR016087">
    <property type="entry name" value="Chalcone_isomerase"/>
</dbReference>
<accession>A0A0M0LQ98</accession>
<keyword evidence="3" id="KW-1185">Reference proteome</keyword>
<evidence type="ECO:0000259" key="1">
    <source>
        <dbReference type="Pfam" id="PF16036"/>
    </source>
</evidence>
<gene>
    <name evidence="2" type="ORF">Ctob_013511</name>
</gene>
<sequence length="199" mass="20583">MGTSSSEGGDGISIDGIFFPPDLKMGGVLQQLTGGGTRTKYNVAKVYAVALYVDSRGAAGSLKKFAGSAKQPALYDALATGLFAKTLFLQFHRAVSAQAVAEALAESLAKRVPAATVDKFRVALLKICGEEVAKGAKLYFMCKGEALSIGGGTPDAQATLKEKGTCNAFFDIYLGKAPISAAAKEGIGVGFAQRLYLAS</sequence>
<proteinExistence type="predicted"/>
<keyword evidence="2" id="KW-0413">Isomerase</keyword>
<dbReference type="Gene3D" id="3.50.70.10">
    <property type="match status" value="1"/>
</dbReference>
<comment type="caution">
    <text evidence="2">The sequence shown here is derived from an EMBL/GenBank/DDBJ whole genome shotgun (WGS) entry which is preliminary data.</text>
</comment>
<dbReference type="SUPFAM" id="SSF54626">
    <property type="entry name" value="Chalcone isomerase"/>
    <property type="match status" value="1"/>
</dbReference>
<feature type="domain" description="Chalcone isomerase" evidence="1">
    <location>
        <begin position="14"/>
        <end position="186"/>
    </location>
</feature>
<dbReference type="PANTHER" id="PTHR47698">
    <property type="entry name" value="FATTY-ACID-BINDING PROTEIN 3, CHLOROPLASTIC"/>
    <property type="match status" value="1"/>
</dbReference>